<organism evidence="1">
    <name type="scientific">Micrurus spixii</name>
    <name type="common">Amazon coral snake</name>
    <dbReference type="NCBI Taxonomy" id="129469"/>
    <lineage>
        <taxon>Eukaryota</taxon>
        <taxon>Metazoa</taxon>
        <taxon>Chordata</taxon>
        <taxon>Craniata</taxon>
        <taxon>Vertebrata</taxon>
        <taxon>Euteleostomi</taxon>
        <taxon>Lepidosauria</taxon>
        <taxon>Squamata</taxon>
        <taxon>Bifurcata</taxon>
        <taxon>Unidentata</taxon>
        <taxon>Episquamata</taxon>
        <taxon>Toxicofera</taxon>
        <taxon>Serpentes</taxon>
        <taxon>Colubroidea</taxon>
        <taxon>Elapidae</taxon>
        <taxon>Elapinae</taxon>
        <taxon>Micrurus</taxon>
    </lineage>
</organism>
<reference evidence="1" key="1">
    <citation type="submission" date="2017-07" db="EMBL/GenBank/DDBJ databases">
        <authorList>
            <person name="Mikheyev A."/>
            <person name="Grau M."/>
        </authorList>
    </citation>
    <scope>NUCLEOTIDE SEQUENCE</scope>
    <source>
        <tissue evidence="1">Venom_gland</tissue>
    </source>
</reference>
<accession>A0A2D4LM34</accession>
<name>A0A2D4LM34_9SAUR</name>
<sequence length="107" mass="12651">MQQLTGFRHFHNLASWVELFYLITSYCQFFGWCWPEVMTITPPQLSYDQNLVLSNQLTFITVAVSCSHVNIICDHLTSNKQKYCKMQIRNTRQNKQEKGKRTLICSR</sequence>
<proteinExistence type="predicted"/>
<protein>
    <submittedName>
        <fullName evidence="1">Uncharacterized protein</fullName>
    </submittedName>
</protein>
<dbReference type="AlphaFoldDB" id="A0A2D4LM34"/>
<evidence type="ECO:0000313" key="1">
    <source>
        <dbReference type="EMBL" id="LAB22111.1"/>
    </source>
</evidence>
<dbReference type="EMBL" id="IACM01027956">
    <property type="protein sequence ID" value="LAB22111.1"/>
    <property type="molecule type" value="Transcribed_RNA"/>
</dbReference>
<reference evidence="1" key="2">
    <citation type="submission" date="2017-11" db="EMBL/GenBank/DDBJ databases">
        <title>Coralsnake Venomics: Analyses of Venom Gland Transcriptomes and Proteomes of Six Brazilian Taxa.</title>
        <authorList>
            <person name="Aird S.D."/>
            <person name="Jorge da Silva N."/>
            <person name="Qiu L."/>
            <person name="Villar-Briones A."/>
            <person name="Aparecida-Saddi V."/>
            <person name="Campos-Telles M.P."/>
            <person name="Grau M."/>
            <person name="Mikheyev A.S."/>
        </authorList>
    </citation>
    <scope>NUCLEOTIDE SEQUENCE</scope>
    <source>
        <tissue evidence="1">Venom_gland</tissue>
    </source>
</reference>